<protein>
    <submittedName>
        <fullName evidence="2">Replicative DNA helicase</fullName>
    </submittedName>
</protein>
<dbReference type="PANTHER" id="PTHR30153:SF2">
    <property type="entry name" value="REPLICATIVE DNA HELICASE"/>
    <property type="match status" value="1"/>
</dbReference>
<dbReference type="Gene3D" id="3.40.50.300">
    <property type="entry name" value="P-loop containing nucleotide triphosphate hydrolases"/>
    <property type="match status" value="1"/>
</dbReference>
<feature type="domain" description="SF4 helicase" evidence="1">
    <location>
        <begin position="249"/>
        <end position="474"/>
    </location>
</feature>
<name>A0A8S5RB92_9VIRU</name>
<dbReference type="Gene3D" id="1.10.860.10">
    <property type="entry name" value="DNAb Helicase, Chain A"/>
    <property type="match status" value="1"/>
</dbReference>
<keyword evidence="2" id="KW-0547">Nucleotide-binding</keyword>
<keyword evidence="2" id="KW-0378">Hydrolase</keyword>
<dbReference type="GO" id="GO:0006260">
    <property type="term" value="P:DNA replication"/>
    <property type="evidence" value="ECO:0007669"/>
    <property type="project" value="InterPro"/>
</dbReference>
<dbReference type="InterPro" id="IPR027417">
    <property type="entry name" value="P-loop_NTPase"/>
</dbReference>
<dbReference type="GO" id="GO:0003678">
    <property type="term" value="F:DNA helicase activity"/>
    <property type="evidence" value="ECO:0007669"/>
    <property type="project" value="InterPro"/>
</dbReference>
<dbReference type="Pfam" id="PF03796">
    <property type="entry name" value="DnaB_C"/>
    <property type="match status" value="1"/>
</dbReference>
<organism evidence="2">
    <name type="scientific">virus sp. ctmTa7</name>
    <dbReference type="NCBI Taxonomy" id="2828255"/>
    <lineage>
        <taxon>Viruses</taxon>
    </lineage>
</organism>
<evidence type="ECO:0000313" key="2">
    <source>
        <dbReference type="EMBL" id="DAE28615.1"/>
    </source>
</evidence>
<accession>A0A8S5RB92</accession>
<evidence type="ECO:0000259" key="1">
    <source>
        <dbReference type="Pfam" id="PF03796"/>
    </source>
</evidence>
<dbReference type="InterPro" id="IPR016136">
    <property type="entry name" value="DNA_helicase_N/primase_C"/>
</dbReference>
<dbReference type="InterPro" id="IPR007694">
    <property type="entry name" value="DNA_helicase_DnaB-like_C"/>
</dbReference>
<dbReference type="GO" id="GO:0005524">
    <property type="term" value="F:ATP binding"/>
    <property type="evidence" value="ECO:0007669"/>
    <property type="project" value="InterPro"/>
</dbReference>
<proteinExistence type="predicted"/>
<dbReference type="EMBL" id="BK059091">
    <property type="protein sequence ID" value="DAE28615.1"/>
    <property type="molecule type" value="Genomic_DNA"/>
</dbReference>
<dbReference type="PANTHER" id="PTHR30153">
    <property type="entry name" value="REPLICATIVE DNA HELICASE DNAB"/>
    <property type="match status" value="1"/>
</dbReference>
<keyword evidence="2" id="KW-0347">Helicase</keyword>
<keyword evidence="2" id="KW-0067">ATP-binding</keyword>
<reference evidence="2" key="1">
    <citation type="journal article" date="2021" name="Proc. Natl. Acad. Sci. U.S.A.">
        <title>A Catalog of Tens of Thousands of Viruses from Human Metagenomes Reveals Hidden Associations with Chronic Diseases.</title>
        <authorList>
            <person name="Tisza M.J."/>
            <person name="Buck C.B."/>
        </authorList>
    </citation>
    <scope>NUCLEOTIDE SEQUENCE</scope>
    <source>
        <strain evidence="2">CtmTa7</strain>
    </source>
</reference>
<sequence length="540" mass="62527">MTQINFEQQVDKKAIFLLFGCYCLNPRYVLDERYSTNINDYPENFHKMIFGSIVNIAKKGNVEKITPIDIENDIAQFEAAVSLWKNNNGWDYIESAIEMTSDNTMNIAKYHDDVRKYSIVRNAIEYLKMDITFLYDENDDEKLENFNKMTSTDVLNEINNKFIDFKSMWKNMFGDNYSFKVGDGIECRLLEHKEQQNVYGYPFQSGYLTTVYRGMRPKKYILRSSVSGGGKSRSSLADGCNMVSDRIYDWNKKEWISTGESKPVLFISTELEKEEIQDIILAHVSGIEQDRIETWDNITSEEEDILNKSTKYIESYEYYVEYMPDFTIDLISQTIEKYILNYKIVACFFDYINDSPSLYEYYYNKTHTRLRTDQILFLFSAALKSVCNKFGIYLGSATQLNDNYKEDNNKDAGALKGSKAIIEKADGGILALPVTHKDLKRLKPILESDGSFGKLVPNMSYYIFKNRGGKWKSIIIWTKLNMGTMREVDCFVTDYNYEIITNIEQTLIDFKLEDVGDVGIIESDVDVLGSDLATQLSKTF</sequence>